<dbReference type="InterPro" id="IPR009291">
    <property type="entry name" value="Vps62"/>
</dbReference>
<dbReference type="PANTHER" id="PTHR48174">
    <property type="entry name" value="DUF946 FAMILY PROTEIN"/>
    <property type="match status" value="1"/>
</dbReference>
<dbReference type="EMBL" id="JAPCID010000009">
    <property type="protein sequence ID" value="MDA0137330.1"/>
    <property type="molecule type" value="Genomic_DNA"/>
</dbReference>
<keyword evidence="4" id="KW-1185">Reference proteome</keyword>
<name>A0ABT4RFN3_9ACTN</name>
<dbReference type="RefSeq" id="WP_270006271.1">
    <property type="nucleotide sequence ID" value="NZ_JAPCID010000009.1"/>
</dbReference>
<accession>A0ABT4RFN3</accession>
<protein>
    <submittedName>
        <fullName evidence="3">Vps62-related protein</fullName>
    </submittedName>
</protein>
<reference evidence="3" key="1">
    <citation type="submission" date="2022-10" db="EMBL/GenBank/DDBJ databases">
        <title>The WGS of Solirubrobacter sp. CPCC 204708.</title>
        <authorList>
            <person name="Jiang Z."/>
        </authorList>
    </citation>
    <scope>NUCLEOTIDE SEQUENCE</scope>
    <source>
        <strain evidence="3">CPCC 204708</strain>
    </source>
</reference>
<proteinExistence type="predicted"/>
<evidence type="ECO:0000256" key="1">
    <source>
        <dbReference type="SAM" id="MobiDB-lite"/>
    </source>
</evidence>
<evidence type="ECO:0000313" key="3">
    <source>
        <dbReference type="EMBL" id="MDA0137330.1"/>
    </source>
</evidence>
<keyword evidence="2" id="KW-0812">Transmembrane</keyword>
<keyword evidence="2" id="KW-1133">Transmembrane helix</keyword>
<gene>
    <name evidence="3" type="ORF">OJ962_07485</name>
</gene>
<dbReference type="Pfam" id="PF06101">
    <property type="entry name" value="Vps62"/>
    <property type="match status" value="1"/>
</dbReference>
<feature type="transmembrane region" description="Helical" evidence="2">
    <location>
        <begin position="228"/>
        <end position="245"/>
    </location>
</feature>
<dbReference type="Proteomes" id="UP001147700">
    <property type="component" value="Unassembled WGS sequence"/>
</dbReference>
<feature type="region of interest" description="Disordered" evidence="1">
    <location>
        <begin position="164"/>
        <end position="189"/>
    </location>
</feature>
<organism evidence="3 4">
    <name type="scientific">Solirubrobacter deserti</name>
    <dbReference type="NCBI Taxonomy" id="2282478"/>
    <lineage>
        <taxon>Bacteria</taxon>
        <taxon>Bacillati</taxon>
        <taxon>Actinomycetota</taxon>
        <taxon>Thermoleophilia</taxon>
        <taxon>Solirubrobacterales</taxon>
        <taxon>Solirubrobacteraceae</taxon>
        <taxon>Solirubrobacter</taxon>
    </lineage>
</organism>
<evidence type="ECO:0000256" key="2">
    <source>
        <dbReference type="SAM" id="Phobius"/>
    </source>
</evidence>
<dbReference type="PANTHER" id="PTHR48174:SF5">
    <property type="entry name" value="VACUOLAR PROTEIN SORTING-ASSOCIATED PROTEIN 62"/>
    <property type="match status" value="1"/>
</dbReference>
<evidence type="ECO:0000313" key="4">
    <source>
        <dbReference type="Proteomes" id="UP001147700"/>
    </source>
</evidence>
<comment type="caution">
    <text evidence="3">The sequence shown here is derived from an EMBL/GenBank/DDBJ whole genome shotgun (WGS) entry which is preliminary data.</text>
</comment>
<keyword evidence="2" id="KW-0472">Membrane</keyword>
<sequence length="259" mass="28421">MLISTATAATLTAFAPVVVHDAQERHPLTGVHGSRPVLYARASPADDGGTWFQYWLYYDYQDQDRGIVRTGRHEGDWELAQYRVDENDRLVEAVYGQHSGAERCHTGGMRFWGGGRPIVYAAHGSHASYFEPGTRDRLWPDPNDEADGLGDIAMPDVVEITRTSPPWMRDPHPWGSSRASKLVPPEQDSPLGPAFQPTRWDANAFAAGARECQVDCNAVGRCDAPEKAMTAGGLFALAALVLLTLRRARRRRPPGGATA</sequence>